<dbReference type="EMBL" id="JBHLUB010000030">
    <property type="protein sequence ID" value="MFC0582437.1"/>
    <property type="molecule type" value="Genomic_DNA"/>
</dbReference>
<sequence length="571" mass="62220">MHTSIATVCISGSLPDKLAAIANAGFTGVEVFEQDLVVSAKRPTEIAALAADLGLSLDLYQPFRDFEGVTEDQLGRNLKRAAATFTTMEQLGVKMMLVCSNVATAQIHDDALIAEQLHRLGEVAADFGIKVAYEALAWGRYVNDYRHAHRLVELTDHPNVGSCLDSFHILSKGADPTAIALMDPQKLFFLQLADAPRLQMDVLSWSRHHRLFPGEGSFALDEFFGRVIQAGYTGPVSLEIFNDVFRQADNERTAAAGYRSLRWLEDQTARWLAAQPDVLAGRERAELHALPEAPTATGIKALQITSAAPERLRPLLTALGVHEPHCPIKVEVNAVTTADPARGVTGFSVASADPGASLLRAQSLGWSQRGGDQDAVLAPDGTAIRFVPEQVGQQAGRQLLNGIDHLNLVQPWDSFDESTLFFEAALGLERGNSTEVPSPFGLVRSTVMSAPGLRLPLNVAPQTLDYPAHVAFGTEDIFAAAKRLADFRLPVPENYYTAIAAQFELPDETVQQLAQHQLLFDLEQTADGPRTFLHFYTVAIDNVFFEVVQRQHGYEGYGAPNAAVRMSAQFG</sequence>
<dbReference type="SUPFAM" id="SSF54593">
    <property type="entry name" value="Glyoxalase/Bleomycin resistance protein/Dihydroxybiphenyl dioxygenase"/>
    <property type="match status" value="1"/>
</dbReference>
<dbReference type="Gene3D" id="3.10.180.10">
    <property type="entry name" value="2,3-Dihydroxybiphenyl 1,2-Dioxygenase, domain 1"/>
    <property type="match status" value="1"/>
</dbReference>
<proteinExistence type="predicted"/>
<dbReference type="InterPro" id="IPR013022">
    <property type="entry name" value="Xyl_isomerase-like_TIM-brl"/>
</dbReference>
<evidence type="ECO:0000259" key="2">
    <source>
        <dbReference type="Pfam" id="PF01261"/>
    </source>
</evidence>
<keyword evidence="4" id="KW-1185">Reference proteome</keyword>
<dbReference type="RefSeq" id="WP_377459592.1">
    <property type="nucleotide sequence ID" value="NZ_JBHLUB010000030.1"/>
</dbReference>
<dbReference type="InterPro" id="IPR050312">
    <property type="entry name" value="IolE/XylAMocC-like"/>
</dbReference>
<dbReference type="InterPro" id="IPR029068">
    <property type="entry name" value="Glyas_Bleomycin-R_OHBP_Dase"/>
</dbReference>
<dbReference type="PANTHER" id="PTHR12110">
    <property type="entry name" value="HYDROXYPYRUVATE ISOMERASE"/>
    <property type="match status" value="1"/>
</dbReference>
<keyword evidence="1" id="KW-0119">Carbohydrate metabolism</keyword>
<dbReference type="InterPro" id="IPR036237">
    <property type="entry name" value="Xyl_isomerase-like_sf"/>
</dbReference>
<accession>A0ABV6PDJ0</accession>
<gene>
    <name evidence="3" type="ORF">ACFFFR_08595</name>
</gene>
<evidence type="ECO:0000256" key="1">
    <source>
        <dbReference type="ARBA" id="ARBA00023277"/>
    </source>
</evidence>
<comment type="caution">
    <text evidence="3">The sequence shown here is derived from an EMBL/GenBank/DDBJ whole genome shotgun (WGS) entry which is preliminary data.</text>
</comment>
<dbReference type="PANTHER" id="PTHR12110:SF21">
    <property type="entry name" value="XYLOSE ISOMERASE-LIKE TIM BARREL DOMAIN-CONTAINING PROTEIN"/>
    <property type="match status" value="1"/>
</dbReference>
<feature type="domain" description="Xylose isomerase-like TIM barrel" evidence="2">
    <location>
        <begin position="18"/>
        <end position="261"/>
    </location>
</feature>
<evidence type="ECO:0000313" key="4">
    <source>
        <dbReference type="Proteomes" id="UP001589862"/>
    </source>
</evidence>
<organism evidence="3 4">
    <name type="scientific">Micrococcoides hystricis</name>
    <dbReference type="NCBI Taxonomy" id="1572761"/>
    <lineage>
        <taxon>Bacteria</taxon>
        <taxon>Bacillati</taxon>
        <taxon>Actinomycetota</taxon>
        <taxon>Actinomycetes</taxon>
        <taxon>Micrococcales</taxon>
        <taxon>Micrococcaceae</taxon>
        <taxon>Micrococcoides</taxon>
    </lineage>
</organism>
<dbReference type="SUPFAM" id="SSF51658">
    <property type="entry name" value="Xylose isomerase-like"/>
    <property type="match status" value="1"/>
</dbReference>
<dbReference type="Proteomes" id="UP001589862">
    <property type="component" value="Unassembled WGS sequence"/>
</dbReference>
<protein>
    <submittedName>
        <fullName evidence="3">TIM barrel protein</fullName>
    </submittedName>
</protein>
<dbReference type="Gene3D" id="3.20.20.150">
    <property type="entry name" value="Divalent-metal-dependent TIM barrel enzymes"/>
    <property type="match status" value="1"/>
</dbReference>
<name>A0ABV6PDJ0_9MICC</name>
<reference evidence="3 4" key="1">
    <citation type="submission" date="2024-09" db="EMBL/GenBank/DDBJ databases">
        <authorList>
            <person name="Sun Q."/>
            <person name="Mori K."/>
        </authorList>
    </citation>
    <scope>NUCLEOTIDE SEQUENCE [LARGE SCALE GENOMIC DNA]</scope>
    <source>
        <strain evidence="3 4">NCAIM B.02604</strain>
    </source>
</reference>
<evidence type="ECO:0000313" key="3">
    <source>
        <dbReference type="EMBL" id="MFC0582437.1"/>
    </source>
</evidence>
<dbReference type="Pfam" id="PF01261">
    <property type="entry name" value="AP_endonuc_2"/>
    <property type="match status" value="1"/>
</dbReference>